<feature type="compositionally biased region" description="Acidic residues" evidence="1">
    <location>
        <begin position="36"/>
        <end position="55"/>
    </location>
</feature>
<dbReference type="PANTHER" id="PTHR28122:SF1">
    <property type="entry name" value="E3 UBIQUITIN-PROTEIN LIGASE SUBSTRATE RECEPTOR MMS22"/>
    <property type="match status" value="1"/>
</dbReference>
<proteinExistence type="predicted"/>
<feature type="region of interest" description="Disordered" evidence="1">
    <location>
        <begin position="232"/>
        <end position="402"/>
    </location>
</feature>
<feature type="compositionally biased region" description="Basic and acidic residues" evidence="1">
    <location>
        <begin position="439"/>
        <end position="449"/>
    </location>
</feature>
<feature type="compositionally biased region" description="Low complexity" evidence="1">
    <location>
        <begin position="294"/>
        <end position="308"/>
    </location>
</feature>
<dbReference type="EMBL" id="JARJCM010000049">
    <property type="protein sequence ID" value="KAJ7035707.1"/>
    <property type="molecule type" value="Genomic_DNA"/>
</dbReference>
<organism evidence="2 3">
    <name type="scientific">Mycena alexandri</name>
    <dbReference type="NCBI Taxonomy" id="1745969"/>
    <lineage>
        <taxon>Eukaryota</taxon>
        <taxon>Fungi</taxon>
        <taxon>Dikarya</taxon>
        <taxon>Basidiomycota</taxon>
        <taxon>Agaricomycotina</taxon>
        <taxon>Agaricomycetes</taxon>
        <taxon>Agaricomycetidae</taxon>
        <taxon>Agaricales</taxon>
        <taxon>Marasmiineae</taxon>
        <taxon>Mycenaceae</taxon>
        <taxon>Mycena</taxon>
    </lineage>
</organism>
<dbReference type="GO" id="GO:0031297">
    <property type="term" value="P:replication fork processing"/>
    <property type="evidence" value="ECO:0007669"/>
    <property type="project" value="InterPro"/>
</dbReference>
<dbReference type="GO" id="GO:0000724">
    <property type="term" value="P:double-strand break repair via homologous recombination"/>
    <property type="evidence" value="ECO:0007669"/>
    <property type="project" value="TreeGrafter"/>
</dbReference>
<dbReference type="GO" id="GO:0005634">
    <property type="term" value="C:nucleus"/>
    <property type="evidence" value="ECO:0007669"/>
    <property type="project" value="InterPro"/>
</dbReference>
<dbReference type="InterPro" id="IPR019021">
    <property type="entry name" value="Mms22"/>
</dbReference>
<feature type="compositionally biased region" description="Basic and acidic residues" evidence="1">
    <location>
        <begin position="381"/>
        <end position="395"/>
    </location>
</feature>
<feature type="region of interest" description="Disordered" evidence="1">
    <location>
        <begin position="434"/>
        <end position="516"/>
    </location>
</feature>
<dbReference type="PANTHER" id="PTHR28122">
    <property type="entry name" value="E3 UBIQUITIN-PROTEIN LIGASE SUBSTRATE RECEPTOR MMS22"/>
    <property type="match status" value="1"/>
</dbReference>
<comment type="caution">
    <text evidence="2">The sequence shown here is derived from an EMBL/GenBank/DDBJ whole genome shotgun (WGS) entry which is preliminary data.</text>
</comment>
<evidence type="ECO:0000256" key="1">
    <source>
        <dbReference type="SAM" id="MobiDB-lite"/>
    </source>
</evidence>
<sequence length="1424" mass="160355">MSPPTLFSDVDMDMPGHVSVPHSPPKNDRDSPIIVTDDDDDEDADGREGAEESEPEVLSKEEKKNRRRLRALKRMYPAFMREKMMKDAPPAKAGKRRRSPSREDTDEEQPLLPGQTRVRRAENPRDLRDIKGDTESADDEQVVAGRDVEDSEDKPASSDSDVEVVWHRQSHRLRRDRVREDVWSSDEEVLSDGRIDDERIEIYLQEADVYGSGLHEKDMIDWMLDNTVEVGGTRRPTARTQSNKPAKVARSKGSRRPKISVTVGGARRERQQLLSFEKEPKRGRSRDRRPTDSPPFSRRAVAAPAASRDGQKPPVVHQTVLILNGNSPPRPQSRQRRARSSYSSPERASANNIPSEDDPPPSPPPYRPGPNETVHNIPDAEMARKAAKKLQEKERRARMKKNGVYVLPAPKGIRIVGQRSKAVAINVADQAFHRGLAPKSDKRPDDKRPKAPPRPARLSNPNVGRVKSTAGTFGASANRRLLPRGDRPQVTGPVVTEVETRQESDGDDDGNPPEMEVHAEPRELSFLLEFGIPLRPSVTFSAQSTYIGKGYLSELVNPPDQAARPHFFSAQGFDLGPNVPIDEFLNILDNICNRFFDFATGLPEDDGGEQAKEWSGLIHVTCHLVSYLAAVGETDPLKAAVEKHVLRLTSQMREASLTSASMDATTFAICWFAVELAVRAGFTLPAQNARLLDSPNVLQEACTILIEHLLEYGLERGMESLITQGEIDGSTTAHRTFEMWIGLWHITHKYRHPTSTSKDAHPLWKMVQTALVARKSPETSDLEASEYAWRAIISLSTVSQFSEMGTVTAAPTIPRAGWDIVLFALQRIRLEADEQVDKTMSASSLEALSRYIRLVVERCCLLWSRWDWGLDGAFGVLRRLADIFRSRKFANLLHEKAEFPDFLRVNDWTMLSRRIHSETTFVLFLKLVYQTLLVTPSQVKKLLSVSAPLGSLPWSKETPRGSLDELSMLFNRFTFTAIAIHIDPKNHANPMQRARGCVKFKDVDPTTRLAHIRGLMYLSIVMVQRDVPLDESISWLDEMVTVLLEEYKRRPDPPVVLGIHALVVSVRNIIRAFKGNPPETPHRYPDPRLILSLDRILRDASIVKPTNASAHIVPRLIRSFLTVRALAVPEPRRPVHSIQEESQDEYAALAFDDDLIAALEEEDVGYKAQDASLCKLLEESLIWTLFRQIGTYSAHLKKSANRRVGVDMASLIACWVGCGDILIRNSEKSWPAFLHAYPHRDWELEAFSRRRMDFMVYSQVLKLDPMSYSVLQDAFMKVFFESLVSWHTTSEDEYIKLFLTIDGCQHPLLVDVSWNPEVAKDAPPVDLLTARLPLIMAILENLRQSLADPGASDNGSYVGYSIAMFAAMKNIHSELNKSDEAQGAYGAWCSQVHRELQNHPIFAGEERLEQYIAWGRRLSNSVPN</sequence>
<dbReference type="Pfam" id="PF09462">
    <property type="entry name" value="Mus7"/>
    <property type="match status" value="2"/>
</dbReference>
<dbReference type="Proteomes" id="UP001218188">
    <property type="component" value="Unassembled WGS sequence"/>
</dbReference>
<feature type="compositionally biased region" description="Basic and acidic residues" evidence="1">
    <location>
        <begin position="266"/>
        <end position="282"/>
    </location>
</feature>
<evidence type="ECO:0000313" key="2">
    <source>
        <dbReference type="EMBL" id="KAJ7035707.1"/>
    </source>
</evidence>
<protein>
    <submittedName>
        <fullName evidence="2">Mus7/MMS22 family-domain-containing protein</fullName>
    </submittedName>
</protein>
<reference evidence="2" key="1">
    <citation type="submission" date="2023-03" db="EMBL/GenBank/DDBJ databases">
        <title>Massive genome expansion in bonnet fungi (Mycena s.s.) driven by repeated elements and novel gene families across ecological guilds.</title>
        <authorList>
            <consortium name="Lawrence Berkeley National Laboratory"/>
            <person name="Harder C.B."/>
            <person name="Miyauchi S."/>
            <person name="Viragh M."/>
            <person name="Kuo A."/>
            <person name="Thoen E."/>
            <person name="Andreopoulos B."/>
            <person name="Lu D."/>
            <person name="Skrede I."/>
            <person name="Drula E."/>
            <person name="Henrissat B."/>
            <person name="Morin E."/>
            <person name="Kohler A."/>
            <person name="Barry K."/>
            <person name="LaButti K."/>
            <person name="Morin E."/>
            <person name="Salamov A."/>
            <person name="Lipzen A."/>
            <person name="Mereny Z."/>
            <person name="Hegedus B."/>
            <person name="Baldrian P."/>
            <person name="Stursova M."/>
            <person name="Weitz H."/>
            <person name="Taylor A."/>
            <person name="Grigoriev I.V."/>
            <person name="Nagy L.G."/>
            <person name="Martin F."/>
            <person name="Kauserud H."/>
        </authorList>
    </citation>
    <scope>NUCLEOTIDE SEQUENCE</scope>
    <source>
        <strain evidence="2">CBHHK200</strain>
    </source>
</reference>
<feature type="compositionally biased region" description="Basic and acidic residues" evidence="1">
    <location>
        <begin position="119"/>
        <end position="134"/>
    </location>
</feature>
<accession>A0AAD6X3V8</accession>
<feature type="compositionally biased region" description="Basic residues" evidence="1">
    <location>
        <begin position="247"/>
        <end position="258"/>
    </location>
</feature>
<feature type="region of interest" description="Disordered" evidence="1">
    <location>
        <begin position="1"/>
        <end position="164"/>
    </location>
</feature>
<dbReference type="GO" id="GO:0035361">
    <property type="term" value="C:Cul8-RING ubiquitin ligase complex"/>
    <property type="evidence" value="ECO:0007669"/>
    <property type="project" value="TreeGrafter"/>
</dbReference>
<name>A0AAD6X3V8_9AGAR</name>
<evidence type="ECO:0000313" key="3">
    <source>
        <dbReference type="Proteomes" id="UP001218188"/>
    </source>
</evidence>
<gene>
    <name evidence="2" type="ORF">C8F04DRAFT_1182267</name>
</gene>
<keyword evidence="3" id="KW-1185">Reference proteome</keyword>